<comment type="caution">
    <text evidence="8">The sequence shown here is derived from an EMBL/GenBank/DDBJ whole genome shotgun (WGS) entry which is preliminary data.</text>
</comment>
<dbReference type="Pfam" id="PF00149">
    <property type="entry name" value="Metallophos"/>
    <property type="match status" value="1"/>
</dbReference>
<reference evidence="8 9" key="1">
    <citation type="journal article" date="2020" name="IScience">
        <title>Genome Sequencing of the Endangered Kingdonia uniflora (Circaeasteraceae, Ranunculales) Reveals Potential Mechanisms of Evolutionary Specialization.</title>
        <authorList>
            <person name="Sun Y."/>
            <person name="Deng T."/>
            <person name="Zhang A."/>
            <person name="Moore M.J."/>
            <person name="Landis J.B."/>
            <person name="Lin N."/>
            <person name="Zhang H."/>
            <person name="Zhang X."/>
            <person name="Huang J."/>
            <person name="Zhang X."/>
            <person name="Sun H."/>
            <person name="Wang H."/>
        </authorList>
    </citation>
    <scope>NUCLEOTIDE SEQUENCE [LARGE SCALE GENOMIC DNA]</scope>
    <source>
        <strain evidence="8">TB1705</strain>
        <tissue evidence="8">Leaf</tissue>
    </source>
</reference>
<feature type="domain" description="Calcineurin-like phosphoesterase" evidence="7">
    <location>
        <begin position="18"/>
        <end position="205"/>
    </location>
</feature>
<dbReference type="Proteomes" id="UP000541444">
    <property type="component" value="Unassembled WGS sequence"/>
</dbReference>
<dbReference type="PANTHER" id="PTHR10161:SF14">
    <property type="entry name" value="TARTRATE-RESISTANT ACID PHOSPHATASE TYPE 5"/>
    <property type="match status" value="1"/>
</dbReference>
<keyword evidence="6" id="KW-0479">Metal-binding</keyword>
<organism evidence="8 9">
    <name type="scientific">Kingdonia uniflora</name>
    <dbReference type="NCBI Taxonomy" id="39325"/>
    <lineage>
        <taxon>Eukaryota</taxon>
        <taxon>Viridiplantae</taxon>
        <taxon>Streptophyta</taxon>
        <taxon>Embryophyta</taxon>
        <taxon>Tracheophyta</taxon>
        <taxon>Spermatophyta</taxon>
        <taxon>Magnoliopsida</taxon>
        <taxon>Ranunculales</taxon>
        <taxon>Circaeasteraceae</taxon>
        <taxon>Kingdonia</taxon>
    </lineage>
</organism>
<keyword evidence="4" id="KW-0732">Signal</keyword>
<dbReference type="InterPro" id="IPR004843">
    <property type="entry name" value="Calcineurin-like_PHP"/>
</dbReference>
<dbReference type="PANTHER" id="PTHR10161">
    <property type="entry name" value="TARTRATE-RESISTANT ACID PHOSPHATASE TYPE 5"/>
    <property type="match status" value="1"/>
</dbReference>
<comment type="similarity">
    <text evidence="2">Belongs to the metallophosphoesterase superfamily. Purple acid phosphatase family.</text>
</comment>
<dbReference type="GO" id="GO:0046872">
    <property type="term" value="F:metal ion binding"/>
    <property type="evidence" value="ECO:0007669"/>
    <property type="project" value="UniProtKB-KW"/>
</dbReference>
<evidence type="ECO:0000313" key="9">
    <source>
        <dbReference type="Proteomes" id="UP000541444"/>
    </source>
</evidence>
<evidence type="ECO:0000259" key="7">
    <source>
        <dbReference type="Pfam" id="PF00149"/>
    </source>
</evidence>
<feature type="binding site" evidence="6">
    <location>
        <position position="202"/>
    </location>
    <ligand>
        <name>Fe cation</name>
        <dbReference type="ChEBI" id="CHEBI:24875"/>
        <label>2</label>
    </ligand>
</feature>
<gene>
    <name evidence="8" type="ORF">GIB67_038959</name>
</gene>
<evidence type="ECO:0000256" key="3">
    <source>
        <dbReference type="ARBA" id="ARBA00012646"/>
    </source>
</evidence>
<dbReference type="EMBL" id="JACGCM010000150">
    <property type="protein sequence ID" value="KAF6175748.1"/>
    <property type="molecule type" value="Genomic_DNA"/>
</dbReference>
<evidence type="ECO:0000313" key="8">
    <source>
        <dbReference type="EMBL" id="KAF6175748.1"/>
    </source>
</evidence>
<evidence type="ECO:0000256" key="1">
    <source>
        <dbReference type="ARBA" id="ARBA00000032"/>
    </source>
</evidence>
<sequence>MIQGRIESKSNGKDWKEVRHNFVISTGENFYDDGLTSVTDNAFKESFTKIYTAKSLQKQWNSVLGNHDYRGNVEAQLNPVLRKIDSRWLCLRSFLLNAEVVEFFFVDTTPMVDLYFTDPEDHTYDWKGLGSRKRYIAKLLKESTAKWKIVVGHHAIRSIAHHGDTIELVNQLLPIQQESTPYLCNPNVNIHANNVDFYMNGHDHCLQHISGNVSNIQFLTGGGGSKAWRGDVHGTEIGFNFSSDLASACTADSLGAFPSFVNFSN</sequence>
<keyword evidence="6" id="KW-0408">Iron</keyword>
<dbReference type="OrthoDB" id="411211at2759"/>
<protein>
    <recommendedName>
        <fullName evidence="3">acid phosphatase</fullName>
        <ecNumber evidence="3">3.1.3.2</ecNumber>
    </recommendedName>
</protein>
<name>A0A7J7P990_9MAGN</name>
<feature type="binding site" evidence="6">
    <location>
        <position position="31"/>
    </location>
    <ligand>
        <name>Fe cation</name>
        <dbReference type="ChEBI" id="CHEBI:24875"/>
        <label>1</label>
    </ligand>
</feature>
<dbReference type="AlphaFoldDB" id="A0A7J7P990"/>
<evidence type="ECO:0000256" key="4">
    <source>
        <dbReference type="ARBA" id="ARBA00022729"/>
    </source>
</evidence>
<dbReference type="EC" id="3.1.3.2" evidence="3"/>
<feature type="binding site" evidence="6">
    <location>
        <position position="153"/>
    </location>
    <ligand>
        <name>Fe cation</name>
        <dbReference type="ChEBI" id="CHEBI:24875"/>
        <label>2</label>
    </ligand>
</feature>
<dbReference type="PIRSF" id="PIRSF000898">
    <property type="entry name" value="Acid_Ptase_5"/>
    <property type="match status" value="1"/>
</dbReference>
<evidence type="ECO:0000256" key="5">
    <source>
        <dbReference type="ARBA" id="ARBA00022801"/>
    </source>
</evidence>
<evidence type="ECO:0000256" key="6">
    <source>
        <dbReference type="PIRSR" id="PIRSR000898-1"/>
    </source>
</evidence>
<proteinExistence type="inferred from homology"/>
<dbReference type="InterPro" id="IPR024927">
    <property type="entry name" value="Acid_PPase"/>
</dbReference>
<evidence type="ECO:0000256" key="2">
    <source>
        <dbReference type="ARBA" id="ARBA00008723"/>
    </source>
</evidence>
<keyword evidence="5" id="KW-0378">Hydrolase</keyword>
<comment type="cofactor">
    <cofactor evidence="6">
        <name>Fe cation</name>
        <dbReference type="ChEBI" id="CHEBI:24875"/>
    </cofactor>
    <text evidence="6">Binds 2 iron ions per subunit.</text>
</comment>
<feature type="binding site" evidence="6">
    <location>
        <position position="204"/>
    </location>
    <ligand>
        <name>Fe cation</name>
        <dbReference type="ChEBI" id="CHEBI:24875"/>
        <label>1</label>
    </ligand>
</feature>
<dbReference type="GO" id="GO:0003993">
    <property type="term" value="F:acid phosphatase activity"/>
    <property type="evidence" value="ECO:0007669"/>
    <property type="project" value="UniProtKB-EC"/>
</dbReference>
<keyword evidence="9" id="KW-1185">Reference proteome</keyword>
<dbReference type="Gene3D" id="3.60.21.10">
    <property type="match status" value="1"/>
</dbReference>
<feature type="binding site" evidence="6">
    <location>
        <position position="66"/>
    </location>
    <ligand>
        <name>Fe cation</name>
        <dbReference type="ChEBI" id="CHEBI:24875"/>
        <label>2</label>
    </ligand>
</feature>
<dbReference type="InterPro" id="IPR051558">
    <property type="entry name" value="Metallophosphoesterase_PAP"/>
</dbReference>
<accession>A0A7J7P990</accession>
<comment type="catalytic activity">
    <reaction evidence="1">
        <text>a phosphate monoester + H2O = an alcohol + phosphate</text>
        <dbReference type="Rhea" id="RHEA:15017"/>
        <dbReference type="ChEBI" id="CHEBI:15377"/>
        <dbReference type="ChEBI" id="CHEBI:30879"/>
        <dbReference type="ChEBI" id="CHEBI:43474"/>
        <dbReference type="ChEBI" id="CHEBI:67140"/>
        <dbReference type="EC" id="3.1.3.2"/>
    </reaction>
</comment>
<dbReference type="InterPro" id="IPR029052">
    <property type="entry name" value="Metallo-depent_PP-like"/>
</dbReference>
<dbReference type="SUPFAM" id="SSF56300">
    <property type="entry name" value="Metallo-dependent phosphatases"/>
    <property type="match status" value="1"/>
</dbReference>